<dbReference type="NCBIfam" id="TIGR01076">
    <property type="entry name" value="sortase_fam"/>
    <property type="match status" value="1"/>
</dbReference>
<evidence type="ECO:0000256" key="1">
    <source>
        <dbReference type="ARBA" id="ARBA00022801"/>
    </source>
</evidence>
<evidence type="ECO:0000313" key="4">
    <source>
        <dbReference type="Proteomes" id="UP000323221"/>
    </source>
</evidence>
<feature type="active site" description="Acyl-thioester intermediate" evidence="2">
    <location>
        <position position="190"/>
    </location>
</feature>
<dbReference type="EMBL" id="VOIR01000011">
    <property type="protein sequence ID" value="KAA6436446.1"/>
    <property type="molecule type" value="Genomic_DNA"/>
</dbReference>
<dbReference type="SUPFAM" id="SSF63817">
    <property type="entry name" value="Sortase"/>
    <property type="match status" value="1"/>
</dbReference>
<gene>
    <name evidence="3" type="ORF">FQ330_03310</name>
</gene>
<evidence type="ECO:0000313" key="3">
    <source>
        <dbReference type="EMBL" id="KAA6436446.1"/>
    </source>
</evidence>
<dbReference type="InterPro" id="IPR042003">
    <property type="entry name" value="Sortase_E"/>
</dbReference>
<name>A0A5M8QNZ2_9MICO</name>
<keyword evidence="1" id="KW-0378">Hydrolase</keyword>
<dbReference type="AlphaFoldDB" id="A0A5M8QNZ2"/>
<dbReference type="InterPro" id="IPR005754">
    <property type="entry name" value="Sortase"/>
</dbReference>
<proteinExistence type="predicted"/>
<organism evidence="3 4">
    <name type="scientific">Agrococcus sediminis</name>
    <dbReference type="NCBI Taxonomy" id="2599924"/>
    <lineage>
        <taxon>Bacteria</taxon>
        <taxon>Bacillati</taxon>
        <taxon>Actinomycetota</taxon>
        <taxon>Actinomycetes</taxon>
        <taxon>Micrococcales</taxon>
        <taxon>Microbacteriaceae</taxon>
        <taxon>Agrococcus</taxon>
    </lineage>
</organism>
<dbReference type="Proteomes" id="UP000323221">
    <property type="component" value="Unassembled WGS sequence"/>
</dbReference>
<keyword evidence="4" id="KW-1185">Reference proteome</keyword>
<comment type="caution">
    <text evidence="3">The sequence shown here is derived from an EMBL/GenBank/DDBJ whole genome shotgun (WGS) entry which is preliminary data.</text>
</comment>
<dbReference type="RefSeq" id="WP_146355210.1">
    <property type="nucleotide sequence ID" value="NZ_VOIR01000011.1"/>
</dbReference>
<dbReference type="OrthoDB" id="5242879at2"/>
<dbReference type="Gene3D" id="2.40.260.10">
    <property type="entry name" value="Sortase"/>
    <property type="match status" value="1"/>
</dbReference>
<evidence type="ECO:0000256" key="2">
    <source>
        <dbReference type="PIRSR" id="PIRSR605754-1"/>
    </source>
</evidence>
<protein>
    <submittedName>
        <fullName evidence="3">Class E sortase</fullName>
    </submittedName>
</protein>
<dbReference type="CDD" id="cd05830">
    <property type="entry name" value="Sortase_E"/>
    <property type="match status" value="1"/>
</dbReference>
<reference evidence="3 4" key="1">
    <citation type="submission" date="2019-08" db="EMBL/GenBank/DDBJ databases">
        <title>Agrococcus lahaulensis sp. nov., isolated from a cold desert of the Indian Himalayas.</title>
        <authorList>
            <person name="Qu J.H."/>
        </authorList>
    </citation>
    <scope>NUCLEOTIDE SEQUENCE [LARGE SCALE GENOMIC DNA]</scope>
    <source>
        <strain evidence="3 4">NS18</strain>
    </source>
</reference>
<accession>A0A5M8QNZ2</accession>
<feature type="active site" description="Proton donor/acceptor" evidence="2">
    <location>
        <position position="126"/>
    </location>
</feature>
<dbReference type="InterPro" id="IPR023365">
    <property type="entry name" value="Sortase_dom-sf"/>
</dbReference>
<dbReference type="Pfam" id="PF04203">
    <property type="entry name" value="Sortase"/>
    <property type="match status" value="1"/>
</dbReference>
<sequence>MRRNFSLILGAVLATAGVGVLGYPLLSQAFAPSATAPAHAIEQQLRAAAPADATTGDENTAEGITFTDIGSYGTDYGVLYIPSLGEEYVRAIQVGATQEVVDRNVLGVYDGSERAGEVGNLVLAGHREGVLNDLRLLEEGDHILIRTADGFYRYTMTREEIIKPTEMEVLNDVPLSKEAAMTAMLTLITCYPEWGNTERRIIIAELTEWLPASEAGTNGLPL</sequence>
<dbReference type="GO" id="GO:0016787">
    <property type="term" value="F:hydrolase activity"/>
    <property type="evidence" value="ECO:0007669"/>
    <property type="project" value="UniProtKB-KW"/>
</dbReference>